<sequence length="85" mass="8885">MWAEKKSVNVLQNSASITVTSTREHGQHRNRRGGNSPYRTEGGARALTEIEGGQKLSGTEIEGGQEPSGSTGTEEGTIRKGGGSA</sequence>
<dbReference type="EMBL" id="CDMZ01002608">
    <property type="protein sequence ID" value="CEM43089.1"/>
    <property type="molecule type" value="Genomic_DNA"/>
</dbReference>
<evidence type="ECO:0000256" key="1">
    <source>
        <dbReference type="SAM" id="MobiDB-lite"/>
    </source>
</evidence>
<feature type="compositionally biased region" description="Polar residues" evidence="1">
    <location>
        <begin position="9"/>
        <end position="21"/>
    </location>
</feature>
<accession>A0A0G4HG82</accession>
<dbReference type="AlphaFoldDB" id="A0A0G4HG82"/>
<gene>
    <name evidence="2" type="ORF">Cvel_6739</name>
</gene>
<name>A0A0G4HG82_9ALVE</name>
<protein>
    <submittedName>
        <fullName evidence="2">Uncharacterized protein</fullName>
    </submittedName>
</protein>
<dbReference type="VEuPathDB" id="CryptoDB:Cvel_6739"/>
<evidence type="ECO:0000313" key="2">
    <source>
        <dbReference type="EMBL" id="CEM43089.1"/>
    </source>
</evidence>
<organism evidence="2">
    <name type="scientific">Chromera velia CCMP2878</name>
    <dbReference type="NCBI Taxonomy" id="1169474"/>
    <lineage>
        <taxon>Eukaryota</taxon>
        <taxon>Sar</taxon>
        <taxon>Alveolata</taxon>
        <taxon>Colpodellida</taxon>
        <taxon>Chromeraceae</taxon>
        <taxon>Chromera</taxon>
    </lineage>
</organism>
<reference evidence="2" key="1">
    <citation type="submission" date="2014-11" db="EMBL/GenBank/DDBJ databases">
        <authorList>
            <person name="Otto D Thomas"/>
            <person name="Naeem Raeece"/>
        </authorList>
    </citation>
    <scope>NUCLEOTIDE SEQUENCE</scope>
</reference>
<feature type="region of interest" description="Disordered" evidence="1">
    <location>
        <begin position="1"/>
        <end position="85"/>
    </location>
</feature>
<proteinExistence type="predicted"/>